<dbReference type="Gramene" id="Manes.12G089712.1.v8.1">
    <property type="protein sequence ID" value="Manes.12G089712.1.v8.1.CDS.1"/>
    <property type="gene ID" value="Manes.12G089712.v8.1"/>
</dbReference>
<evidence type="ECO:0000256" key="4">
    <source>
        <dbReference type="ARBA" id="ARBA00022679"/>
    </source>
</evidence>
<gene>
    <name evidence="8" type="ORF">MANES_S025000</name>
</gene>
<evidence type="ECO:0000256" key="3">
    <source>
        <dbReference type="ARBA" id="ARBA00022676"/>
    </source>
</evidence>
<evidence type="ECO:0000256" key="6">
    <source>
        <dbReference type="RuleBase" id="RU003718"/>
    </source>
</evidence>
<dbReference type="InterPro" id="IPR002213">
    <property type="entry name" value="UDP_glucos_trans"/>
</dbReference>
<dbReference type="PROSITE" id="PS00375">
    <property type="entry name" value="UDPGT"/>
    <property type="match status" value="1"/>
</dbReference>
<dbReference type="FunFam" id="3.40.50.2000:FF:000054">
    <property type="entry name" value="Glycosyltransferase"/>
    <property type="match status" value="1"/>
</dbReference>
<dbReference type="AlphaFoldDB" id="A0A199UBY1"/>
<sequence length="493" mass="54836">MGSIDLNSKPHVVLLSSPGLGHLIPVLELGKRIVTLCNFDVTIFMVGSDTSAAEPQVLRSAMTPKLCEIIQLPPPNISCLIDPEATVCTRLFVLMREIRPAFWAAVSALKFRPAAIIVDLFGTESLEVAKELGIAKYVYIASNAWFLALTIYVPILDKEVEGEFVLQKEPMKIPGCRPVRPEEVVDPMLDRTNQQYSEYFRLGIEIPTADGILMNTWEALEPTTFGALRDVKFLGRVAKVPVFPIGPLRRQAGPCGSNCELLDWLDQQPKESVVYVSFGSGGTLSLEQMIELAWGLERSQQRFIWVVRQPTVKTGDAAFFTQGDGADDMSGYFPEGFLTRIQNVGLVVPQWSPQIHIMSHPSVGVFLSHCGWNSVLESITAGVPIIAWPIYAEQRMNATLLTEELGVAVRPKNLPAKEVVKREEIERMIRRIMVDEEGSEIRKRVRELKDSGEKALNEGGSSFNYMSALGNEWEKSWKTQSSETITVVVGEDK</sequence>
<dbReference type="Pfam" id="PF00201">
    <property type="entry name" value="UDPGT"/>
    <property type="match status" value="1"/>
</dbReference>
<evidence type="ECO:0000313" key="8">
    <source>
        <dbReference type="EMBL" id="OAY22142.1"/>
    </source>
</evidence>
<proteinExistence type="inferred from homology"/>
<reference evidence="8" key="1">
    <citation type="submission" date="2016-02" db="EMBL/GenBank/DDBJ databases">
        <title>WGS assembly of Manihot esculenta.</title>
        <authorList>
            <person name="Bredeson J.V."/>
            <person name="Prochnik S.E."/>
            <person name="Lyons J.B."/>
            <person name="Schmutz J."/>
            <person name="Grimwood J."/>
            <person name="Vrebalov J."/>
            <person name="Bart R.S."/>
            <person name="Amuge T."/>
            <person name="Ferguson M.E."/>
            <person name="Green R."/>
            <person name="Putnam N."/>
            <person name="Stites J."/>
            <person name="Rounsley S."/>
            <person name="Rokhsar D.S."/>
        </authorList>
    </citation>
    <scope>NUCLEOTIDE SEQUENCE [LARGE SCALE GENOMIC DNA]</scope>
    <source>
        <tissue evidence="8">Leaf</tissue>
    </source>
</reference>
<comment type="catalytic activity">
    <reaction evidence="5">
        <text>an anthocyanidin + UDP-alpha-D-glucose + H(+) = an anthocyanidin 3-O-beta-D-glucoside + UDP</text>
        <dbReference type="Rhea" id="RHEA:20093"/>
        <dbReference type="ChEBI" id="CHEBI:15378"/>
        <dbReference type="ChEBI" id="CHEBI:16307"/>
        <dbReference type="ChEBI" id="CHEBI:58223"/>
        <dbReference type="ChEBI" id="CHEBI:58885"/>
        <dbReference type="ChEBI" id="CHEBI:143576"/>
        <dbReference type="EC" id="2.4.1.115"/>
    </reaction>
</comment>
<dbReference type="SUPFAM" id="SSF53756">
    <property type="entry name" value="UDP-Glycosyltransferase/glycogen phosphorylase"/>
    <property type="match status" value="1"/>
</dbReference>
<dbReference type="InterPro" id="IPR035595">
    <property type="entry name" value="UDP_glycos_trans_CS"/>
</dbReference>
<dbReference type="PANTHER" id="PTHR48046:SF1">
    <property type="entry name" value="GLYCOSYLTRANSFERASE-RELATED"/>
    <property type="match status" value="1"/>
</dbReference>
<dbReference type="Gene3D" id="3.40.50.2000">
    <property type="entry name" value="Glycogen Phosphorylase B"/>
    <property type="match status" value="2"/>
</dbReference>
<evidence type="ECO:0000256" key="5">
    <source>
        <dbReference type="ARBA" id="ARBA00047606"/>
    </source>
</evidence>
<dbReference type="OrthoDB" id="5835829at2759"/>
<evidence type="ECO:0000256" key="7">
    <source>
        <dbReference type="RuleBase" id="RU362057"/>
    </source>
</evidence>
<comment type="similarity">
    <text evidence="2 6">Belongs to the UDP-glycosyltransferase family.</text>
</comment>
<dbReference type="CDD" id="cd03784">
    <property type="entry name" value="GT1_Gtf-like"/>
    <property type="match status" value="1"/>
</dbReference>
<dbReference type="EMBL" id="KV450495">
    <property type="protein sequence ID" value="OAY22142.1"/>
    <property type="molecule type" value="Genomic_DNA"/>
</dbReference>
<organism evidence="8">
    <name type="scientific">Manihot esculenta</name>
    <name type="common">Cassava</name>
    <name type="synonym">Jatropha manihot</name>
    <dbReference type="NCBI Taxonomy" id="3983"/>
    <lineage>
        <taxon>Eukaryota</taxon>
        <taxon>Viridiplantae</taxon>
        <taxon>Streptophyta</taxon>
        <taxon>Embryophyta</taxon>
        <taxon>Tracheophyta</taxon>
        <taxon>Spermatophyta</taxon>
        <taxon>Magnoliopsida</taxon>
        <taxon>eudicotyledons</taxon>
        <taxon>Gunneridae</taxon>
        <taxon>Pentapetalae</taxon>
        <taxon>rosids</taxon>
        <taxon>fabids</taxon>
        <taxon>Malpighiales</taxon>
        <taxon>Euphorbiaceae</taxon>
        <taxon>Crotonoideae</taxon>
        <taxon>Manihoteae</taxon>
        <taxon>Manihot</taxon>
    </lineage>
</organism>
<dbReference type="GO" id="GO:0047213">
    <property type="term" value="F:anthocyanidin 3-O-glucosyltransferase activity"/>
    <property type="evidence" value="ECO:0007669"/>
    <property type="project" value="UniProtKB-EC"/>
</dbReference>
<accession>A0A199UBY1</accession>
<comment type="pathway">
    <text evidence="1">Pigment biosynthesis; anthocyanin biosynthesis.</text>
</comment>
<dbReference type="STRING" id="3983.A0A199UBY1"/>
<dbReference type="UniPathway" id="UPA00009"/>
<dbReference type="FunFam" id="3.40.50.2000:FF:000051">
    <property type="entry name" value="Glycosyltransferase"/>
    <property type="match status" value="1"/>
</dbReference>
<name>A0A199UBY1_MANES</name>
<dbReference type="EC" id="2.4.1.-" evidence="7"/>
<evidence type="ECO:0000256" key="2">
    <source>
        <dbReference type="ARBA" id="ARBA00009995"/>
    </source>
</evidence>
<dbReference type="GO" id="GO:0009718">
    <property type="term" value="P:anthocyanin-containing compound biosynthetic process"/>
    <property type="evidence" value="ECO:0007669"/>
    <property type="project" value="UniProtKB-UniPathway"/>
</dbReference>
<keyword evidence="3 6" id="KW-0328">Glycosyltransferase</keyword>
<dbReference type="PANTHER" id="PTHR48046">
    <property type="entry name" value="UDP-GLYCOSYLTRANSFERASE 72E1"/>
    <property type="match status" value="1"/>
</dbReference>
<evidence type="ECO:0000256" key="1">
    <source>
        <dbReference type="ARBA" id="ARBA00004935"/>
    </source>
</evidence>
<protein>
    <recommendedName>
        <fullName evidence="7">Glycosyltransferase</fullName>
        <ecNumber evidence="7">2.4.1.-</ecNumber>
    </recommendedName>
</protein>
<keyword evidence="4 6" id="KW-0808">Transferase</keyword>